<evidence type="ECO:0000259" key="1">
    <source>
        <dbReference type="PROSITE" id="PS51160"/>
    </source>
</evidence>
<dbReference type="Pfam" id="PF00708">
    <property type="entry name" value="Acylphosphatase"/>
    <property type="match status" value="1"/>
</dbReference>
<reference evidence="2" key="1">
    <citation type="submission" date="2018-06" db="EMBL/GenBank/DDBJ databases">
        <authorList>
            <person name="Zhirakovskaya E."/>
        </authorList>
    </citation>
    <scope>NUCLEOTIDE SEQUENCE</scope>
</reference>
<gene>
    <name evidence="2" type="ORF">MNBD_GAMMA25-1717</name>
</gene>
<dbReference type="Gene3D" id="3.30.70.100">
    <property type="match status" value="1"/>
</dbReference>
<dbReference type="PANTHER" id="PTHR47268:SF4">
    <property type="entry name" value="ACYLPHOSPHATASE"/>
    <property type="match status" value="1"/>
</dbReference>
<dbReference type="InterPro" id="IPR001792">
    <property type="entry name" value="Acylphosphatase-like_dom"/>
</dbReference>
<dbReference type="EMBL" id="UOFY01000066">
    <property type="protein sequence ID" value="VAX11272.1"/>
    <property type="molecule type" value="Genomic_DNA"/>
</dbReference>
<protein>
    <submittedName>
        <fullName evidence="2">Acylphosphate phosphohydrolase, putative</fullName>
        <ecNumber evidence="2">3.6.1.7</ecNumber>
    </submittedName>
</protein>
<evidence type="ECO:0000313" key="2">
    <source>
        <dbReference type="EMBL" id="VAX11272.1"/>
    </source>
</evidence>
<keyword evidence="2" id="KW-0378">Hydrolase</keyword>
<dbReference type="InterPro" id="IPR036046">
    <property type="entry name" value="Acylphosphatase-like_dom_sf"/>
</dbReference>
<sequence>MHCVVEGQVQGVFFRAETQQQAEKLGLTGFAHNRDDGSVDILACGEEKMVARLCEWLKDGPVAAQVDMVSCQENELLVPKTFSTG</sequence>
<organism evidence="2">
    <name type="scientific">hydrothermal vent metagenome</name>
    <dbReference type="NCBI Taxonomy" id="652676"/>
    <lineage>
        <taxon>unclassified sequences</taxon>
        <taxon>metagenomes</taxon>
        <taxon>ecological metagenomes</taxon>
    </lineage>
</organism>
<dbReference type="PROSITE" id="PS00150">
    <property type="entry name" value="ACYLPHOSPHATASE_1"/>
    <property type="match status" value="1"/>
</dbReference>
<dbReference type="NCBIfam" id="NF011000">
    <property type="entry name" value="PRK14426.1"/>
    <property type="match status" value="1"/>
</dbReference>
<dbReference type="EC" id="3.6.1.7" evidence="2"/>
<dbReference type="AlphaFoldDB" id="A0A3B1B530"/>
<feature type="domain" description="Acylphosphatase-like" evidence="1">
    <location>
        <begin position="1"/>
        <end position="85"/>
    </location>
</feature>
<name>A0A3B1B530_9ZZZZ</name>
<dbReference type="PANTHER" id="PTHR47268">
    <property type="entry name" value="ACYLPHOSPHATASE"/>
    <property type="match status" value="1"/>
</dbReference>
<dbReference type="PROSITE" id="PS51160">
    <property type="entry name" value="ACYLPHOSPHATASE_3"/>
    <property type="match status" value="1"/>
</dbReference>
<dbReference type="GO" id="GO:0003998">
    <property type="term" value="F:acylphosphatase activity"/>
    <property type="evidence" value="ECO:0007669"/>
    <property type="project" value="UniProtKB-EC"/>
</dbReference>
<accession>A0A3B1B530</accession>
<dbReference type="InterPro" id="IPR017968">
    <property type="entry name" value="Acylphosphatase_CS"/>
</dbReference>
<dbReference type="SUPFAM" id="SSF54975">
    <property type="entry name" value="Acylphosphatase/BLUF domain-like"/>
    <property type="match status" value="1"/>
</dbReference>
<proteinExistence type="predicted"/>
<dbReference type="InterPro" id="IPR020456">
    <property type="entry name" value="Acylphosphatase"/>
</dbReference>